<protein>
    <submittedName>
        <fullName evidence="2">Uncharacterized protein</fullName>
    </submittedName>
</protein>
<keyword evidence="1" id="KW-0472">Membrane</keyword>
<dbReference type="Proteomes" id="UP000278962">
    <property type="component" value="Unassembled WGS sequence"/>
</dbReference>
<dbReference type="AlphaFoldDB" id="A0A660L341"/>
<gene>
    <name evidence="2" type="ORF">C8N24_6358</name>
</gene>
<dbReference type="RefSeq" id="WP_147448081.1">
    <property type="nucleotide sequence ID" value="NZ_RBIL01000002.1"/>
</dbReference>
<feature type="transmembrane region" description="Helical" evidence="1">
    <location>
        <begin position="67"/>
        <end position="88"/>
    </location>
</feature>
<proteinExistence type="predicted"/>
<keyword evidence="1" id="KW-1133">Transmembrane helix</keyword>
<evidence type="ECO:0000313" key="2">
    <source>
        <dbReference type="EMBL" id="RKQ88316.1"/>
    </source>
</evidence>
<name>A0A660L341_9ACTN</name>
<sequence length="118" mass="11990">MTFWLVALALSVGPVALIARFAWPARRRTGVAVIAGLAGSVVGLFGLLALLFNGYVEDFGSPPAETLGLAAALLCEAALLYALAWVVATRRSAQLLAVAVGVGALGCAALLVNPPLGF</sequence>
<keyword evidence="3" id="KW-1185">Reference proteome</keyword>
<reference evidence="2 3" key="1">
    <citation type="submission" date="2018-10" db="EMBL/GenBank/DDBJ databases">
        <title>Genomic Encyclopedia of Archaeal and Bacterial Type Strains, Phase II (KMG-II): from individual species to whole genera.</title>
        <authorList>
            <person name="Goeker M."/>
        </authorList>
    </citation>
    <scope>NUCLEOTIDE SEQUENCE [LARGE SCALE GENOMIC DNA]</scope>
    <source>
        <strain evidence="2 3">DSM 14954</strain>
    </source>
</reference>
<organism evidence="2 3">
    <name type="scientific">Solirubrobacter pauli</name>
    <dbReference type="NCBI Taxonomy" id="166793"/>
    <lineage>
        <taxon>Bacteria</taxon>
        <taxon>Bacillati</taxon>
        <taxon>Actinomycetota</taxon>
        <taxon>Thermoleophilia</taxon>
        <taxon>Solirubrobacterales</taxon>
        <taxon>Solirubrobacteraceae</taxon>
        <taxon>Solirubrobacter</taxon>
    </lineage>
</organism>
<feature type="transmembrane region" description="Helical" evidence="1">
    <location>
        <begin position="6"/>
        <end position="23"/>
    </location>
</feature>
<feature type="transmembrane region" description="Helical" evidence="1">
    <location>
        <begin position="95"/>
        <end position="112"/>
    </location>
</feature>
<evidence type="ECO:0000313" key="3">
    <source>
        <dbReference type="Proteomes" id="UP000278962"/>
    </source>
</evidence>
<comment type="caution">
    <text evidence="2">The sequence shown here is derived from an EMBL/GenBank/DDBJ whole genome shotgun (WGS) entry which is preliminary data.</text>
</comment>
<keyword evidence="1" id="KW-0812">Transmembrane</keyword>
<accession>A0A660L341</accession>
<evidence type="ECO:0000256" key="1">
    <source>
        <dbReference type="SAM" id="Phobius"/>
    </source>
</evidence>
<dbReference type="EMBL" id="RBIL01000002">
    <property type="protein sequence ID" value="RKQ88316.1"/>
    <property type="molecule type" value="Genomic_DNA"/>
</dbReference>
<feature type="transmembrane region" description="Helical" evidence="1">
    <location>
        <begin position="30"/>
        <end position="55"/>
    </location>
</feature>